<feature type="repeat" description="ANK" evidence="3">
    <location>
        <begin position="590"/>
        <end position="622"/>
    </location>
</feature>
<keyword evidence="1" id="KW-0677">Repeat</keyword>
<evidence type="ECO:0000313" key="8">
    <source>
        <dbReference type="Proteomes" id="UP000247409"/>
    </source>
</evidence>
<evidence type="ECO:0000256" key="3">
    <source>
        <dbReference type="PROSITE-ProRule" id="PRU00023"/>
    </source>
</evidence>
<dbReference type="EMBL" id="NBIV01000177">
    <property type="protein sequence ID" value="PXF42086.1"/>
    <property type="molecule type" value="Genomic_DNA"/>
</dbReference>
<gene>
    <name evidence="7" type="ORF">BWQ96_08192</name>
</gene>
<dbReference type="PANTHER" id="PTHR24198:SF165">
    <property type="entry name" value="ANKYRIN REPEAT-CONTAINING PROTEIN-RELATED"/>
    <property type="match status" value="1"/>
</dbReference>
<feature type="repeat" description="ANK" evidence="3">
    <location>
        <begin position="796"/>
        <end position="828"/>
    </location>
</feature>
<dbReference type="InterPro" id="IPR013083">
    <property type="entry name" value="Znf_RING/FYVE/PHD"/>
</dbReference>
<feature type="repeat" description="ANK" evidence="3">
    <location>
        <begin position="694"/>
        <end position="726"/>
    </location>
</feature>
<feature type="repeat" description="ANK" evidence="3">
    <location>
        <begin position="448"/>
        <end position="480"/>
    </location>
</feature>
<keyword evidence="4" id="KW-0479">Metal-binding</keyword>
<keyword evidence="4" id="KW-0862">Zinc</keyword>
<dbReference type="Pfam" id="PF00023">
    <property type="entry name" value="Ank"/>
    <property type="match status" value="2"/>
</dbReference>
<evidence type="ECO:0000313" key="7">
    <source>
        <dbReference type="EMBL" id="PXF42086.1"/>
    </source>
</evidence>
<dbReference type="InterPro" id="IPR002110">
    <property type="entry name" value="Ankyrin_rpt"/>
</dbReference>
<dbReference type="PROSITE" id="PS50297">
    <property type="entry name" value="ANK_REP_REGION"/>
    <property type="match status" value="8"/>
</dbReference>
<dbReference type="PROSITE" id="PS50088">
    <property type="entry name" value="ANK_REPEAT"/>
    <property type="match status" value="11"/>
</dbReference>
<dbReference type="OrthoDB" id="1757at2759"/>
<feature type="compositionally biased region" description="Acidic residues" evidence="5">
    <location>
        <begin position="317"/>
        <end position="326"/>
    </location>
</feature>
<dbReference type="CDD" id="cd16454">
    <property type="entry name" value="RING-H2_PA-TM-RING"/>
    <property type="match status" value="1"/>
</dbReference>
<feature type="repeat" description="ANK" evidence="3">
    <location>
        <begin position="727"/>
        <end position="759"/>
    </location>
</feature>
<evidence type="ECO:0000256" key="5">
    <source>
        <dbReference type="SAM" id="MobiDB-lite"/>
    </source>
</evidence>
<evidence type="ECO:0000259" key="6">
    <source>
        <dbReference type="PROSITE" id="PS50089"/>
    </source>
</evidence>
<dbReference type="SUPFAM" id="SSF57850">
    <property type="entry name" value="RING/U-box"/>
    <property type="match status" value="1"/>
</dbReference>
<feature type="repeat" description="ANK" evidence="3">
    <location>
        <begin position="481"/>
        <end position="514"/>
    </location>
</feature>
<dbReference type="PRINTS" id="PR01415">
    <property type="entry name" value="ANKYRIN"/>
</dbReference>
<evidence type="ECO:0000256" key="4">
    <source>
        <dbReference type="PROSITE-ProRule" id="PRU00175"/>
    </source>
</evidence>
<dbReference type="Gene3D" id="1.25.40.20">
    <property type="entry name" value="Ankyrin repeat-containing domain"/>
    <property type="match status" value="8"/>
</dbReference>
<dbReference type="PANTHER" id="PTHR24198">
    <property type="entry name" value="ANKYRIN REPEAT AND PROTEIN KINASE DOMAIN-CONTAINING PROTEIN"/>
    <property type="match status" value="1"/>
</dbReference>
<accession>A0A2V3IJ13</accession>
<dbReference type="InterPro" id="IPR001841">
    <property type="entry name" value="Znf_RING"/>
</dbReference>
<protein>
    <submittedName>
        <fullName evidence="7">Ankyrin-3</fullName>
    </submittedName>
</protein>
<comment type="caution">
    <text evidence="7">The sequence shown here is derived from an EMBL/GenBank/DDBJ whole genome shotgun (WGS) entry which is preliminary data.</text>
</comment>
<dbReference type="Pfam" id="PF13639">
    <property type="entry name" value="zf-RING_2"/>
    <property type="match status" value="1"/>
</dbReference>
<dbReference type="SMART" id="SM00248">
    <property type="entry name" value="ANK"/>
    <property type="match status" value="20"/>
</dbReference>
<dbReference type="SUPFAM" id="SSF48403">
    <property type="entry name" value="Ankyrin repeat"/>
    <property type="match status" value="3"/>
</dbReference>
<proteinExistence type="predicted"/>
<evidence type="ECO:0000256" key="1">
    <source>
        <dbReference type="ARBA" id="ARBA00022737"/>
    </source>
</evidence>
<feature type="domain" description="RING-type" evidence="6">
    <location>
        <begin position="1030"/>
        <end position="1076"/>
    </location>
</feature>
<feature type="repeat" description="ANK" evidence="3">
    <location>
        <begin position="413"/>
        <end position="446"/>
    </location>
</feature>
<keyword evidence="8" id="KW-1185">Reference proteome</keyword>
<feature type="repeat" description="ANK" evidence="3">
    <location>
        <begin position="897"/>
        <end position="929"/>
    </location>
</feature>
<feature type="repeat" description="ANK" evidence="3">
    <location>
        <begin position="829"/>
        <end position="861"/>
    </location>
</feature>
<dbReference type="GO" id="GO:0008270">
    <property type="term" value="F:zinc ion binding"/>
    <property type="evidence" value="ECO:0007669"/>
    <property type="project" value="UniProtKB-KW"/>
</dbReference>
<keyword evidence="2 3" id="KW-0040">ANK repeat</keyword>
<dbReference type="InterPro" id="IPR036770">
    <property type="entry name" value="Ankyrin_rpt-contain_sf"/>
</dbReference>
<dbReference type="Gene3D" id="3.30.40.10">
    <property type="entry name" value="Zinc/RING finger domain, C3HC4 (zinc finger)"/>
    <property type="match status" value="1"/>
</dbReference>
<feature type="repeat" description="ANK" evidence="3">
    <location>
        <begin position="662"/>
        <end position="694"/>
    </location>
</feature>
<name>A0A2V3IJ13_9FLOR</name>
<dbReference type="PROSITE" id="PS50089">
    <property type="entry name" value="ZF_RING_2"/>
    <property type="match status" value="1"/>
</dbReference>
<reference evidence="7 8" key="1">
    <citation type="journal article" date="2018" name="Mol. Biol. Evol.">
        <title>Analysis of the draft genome of the red seaweed Gracilariopsis chorda provides insights into genome size evolution in Rhodophyta.</title>
        <authorList>
            <person name="Lee J."/>
            <person name="Yang E.C."/>
            <person name="Graf L."/>
            <person name="Yang J.H."/>
            <person name="Qiu H."/>
            <person name="Zel Zion U."/>
            <person name="Chan C.X."/>
            <person name="Stephens T.G."/>
            <person name="Weber A.P.M."/>
            <person name="Boo G.H."/>
            <person name="Boo S.M."/>
            <person name="Kim K.M."/>
            <person name="Shin Y."/>
            <person name="Jung M."/>
            <person name="Lee S.J."/>
            <person name="Yim H.S."/>
            <person name="Lee J.H."/>
            <person name="Bhattacharya D."/>
            <person name="Yoon H.S."/>
        </authorList>
    </citation>
    <scope>NUCLEOTIDE SEQUENCE [LARGE SCALE GENOMIC DNA]</scope>
    <source>
        <strain evidence="7 8">SKKU-2015</strain>
        <tissue evidence="7">Whole body</tissue>
    </source>
</reference>
<keyword evidence="4" id="KW-0863">Zinc-finger</keyword>
<dbReference type="Pfam" id="PF13637">
    <property type="entry name" value="Ank_4"/>
    <property type="match status" value="2"/>
</dbReference>
<feature type="region of interest" description="Disordered" evidence="5">
    <location>
        <begin position="262"/>
        <end position="326"/>
    </location>
</feature>
<dbReference type="Proteomes" id="UP000247409">
    <property type="component" value="Unassembled WGS sequence"/>
</dbReference>
<feature type="repeat" description="ANK" evidence="3">
    <location>
        <begin position="128"/>
        <end position="160"/>
    </location>
</feature>
<sequence length="1084" mass="118847">MTDDTKMSFARIEHVIKSAPQILPNWFKSKQLDARIFFSAFKKAPEEDVDEKQSERKTSKTEEALWTDSEEIHGATPLHLAVGVHKGTSCLLEDILKLIKEDEQNRYLTSAYKLSPSNDYSWEVRDKDGFTPISLAIKNNNANAVAMLAEAGCRIDTRCDVSWSFDEDKKKSVITNLIGISIVFDAMECFMTLLELGVNPLECDSKGRLPVHVAIEYDRLDAVQKLIELMEDSDKAKQIDDTYLVREDFEGFATDEIDLSEEAMSNENDSSSPNIILAGSGENDGGHEDTLDLQNSDAASADPLSELWGAGSMGSADPDEEEDEEDMFTLEDILQLEREMIEAGFEVQRDRAGNITARFRGREGGTHIQPGRIDNDYGSNLLHLAVKYHKHDVCHFLLTAAQKLQDVEDKRDDGMTAMHIAAKNNDTRMMQLLAEEAGAQVNPCNDVLGMYPIHIACENGAAEALKFLLVHGVDANCRDDNGFVPLHYAATSEQSSECIDILLEARADVNAVSLDKETPLYTAVSRWNMEQFWKILKAGGDPSIAHCDSTVVLGFLAANSMEELGKFAAYISEHSQVQDSCDLDIVIGDEGQTALHIAARNQSVKVLENLLKAGANPNIEDESGLSPLLTVMENANGDKVEISTSMNLLLRAGADPNKTTPDGERLLHFACKAKFHQLVEQLLKSGAEKDATSKSETALHVSAVAEDIHAMKMLLHAGADPNVLNEEKFTPLLICAKNHFVDGVQLLVDHGADVNISSPEGNTCLHVCADLKKGKTREVISKLTKAGASLDAFNTVGDQPLHVHISEYRTDGTRSLIEAGADINCLSKSGRTPLMTACDRGHLEAVRMLLRAGANVNMENKNKHTAMYYFANSESKTVRALRLLLNAGANISHKDKDGDTVLHEAALNDHPAVIRFLLHRGIDINACNRSHETPLFQAATNGFIEATEALLRNYPTIRPANPRICNNSGNSPYEAARAGGHTEIMQILLQAMKVTLSTFAPLSVYSRGLRDSSGMLGSDKTPASSDSTICAVCQEVLEVGDQIRKLPCGHEFHDPCILPWIGGEQMSQNMDCPVCKQPIAPKTL</sequence>
<feature type="compositionally biased region" description="Polar residues" evidence="5">
    <location>
        <begin position="263"/>
        <end position="274"/>
    </location>
</feature>
<dbReference type="SMART" id="SM00184">
    <property type="entry name" value="RING"/>
    <property type="match status" value="1"/>
</dbReference>
<dbReference type="Pfam" id="PF12796">
    <property type="entry name" value="Ank_2"/>
    <property type="match status" value="3"/>
</dbReference>
<dbReference type="STRING" id="448386.A0A2V3IJ13"/>
<dbReference type="AlphaFoldDB" id="A0A2V3IJ13"/>
<organism evidence="7 8">
    <name type="scientific">Gracilariopsis chorda</name>
    <dbReference type="NCBI Taxonomy" id="448386"/>
    <lineage>
        <taxon>Eukaryota</taxon>
        <taxon>Rhodophyta</taxon>
        <taxon>Florideophyceae</taxon>
        <taxon>Rhodymeniophycidae</taxon>
        <taxon>Gracilariales</taxon>
        <taxon>Gracilariaceae</taxon>
        <taxon>Gracilariopsis</taxon>
    </lineage>
</organism>
<evidence type="ECO:0000256" key="2">
    <source>
        <dbReference type="ARBA" id="ARBA00023043"/>
    </source>
</evidence>